<gene>
    <name evidence="1" type="ORF">Amon02_000849900</name>
</gene>
<name>A0ACB5TJG3_AMBMO</name>
<proteinExistence type="predicted"/>
<organism evidence="1 2">
    <name type="scientific">Ambrosiozyma monospora</name>
    <name type="common">Yeast</name>
    <name type="synonym">Endomycopsis monosporus</name>
    <dbReference type="NCBI Taxonomy" id="43982"/>
    <lineage>
        <taxon>Eukaryota</taxon>
        <taxon>Fungi</taxon>
        <taxon>Dikarya</taxon>
        <taxon>Ascomycota</taxon>
        <taxon>Saccharomycotina</taxon>
        <taxon>Pichiomycetes</taxon>
        <taxon>Pichiales</taxon>
        <taxon>Pichiaceae</taxon>
        <taxon>Ambrosiozyma</taxon>
    </lineage>
</organism>
<evidence type="ECO:0000313" key="2">
    <source>
        <dbReference type="Proteomes" id="UP001165064"/>
    </source>
</evidence>
<protein>
    <submittedName>
        <fullName evidence="1">Unnamed protein product</fullName>
    </submittedName>
</protein>
<sequence length="97" mass="10981">MFHVVKVPVRLCLKAAIHSVYFRKHLFNRKLGTSPVSMTGYSQPLDVNKLRVFGEKCVVTLPPYEDKLDTRASVGVYLGYDHSTYGHPIFVPKNEGD</sequence>
<dbReference type="EMBL" id="BSXS01007582">
    <property type="protein sequence ID" value="GME89407.1"/>
    <property type="molecule type" value="Genomic_DNA"/>
</dbReference>
<evidence type="ECO:0000313" key="1">
    <source>
        <dbReference type="EMBL" id="GME89407.1"/>
    </source>
</evidence>
<comment type="caution">
    <text evidence="1">The sequence shown here is derived from an EMBL/GenBank/DDBJ whole genome shotgun (WGS) entry which is preliminary data.</text>
</comment>
<dbReference type="Proteomes" id="UP001165064">
    <property type="component" value="Unassembled WGS sequence"/>
</dbReference>
<accession>A0ACB5TJG3</accession>
<keyword evidence="2" id="KW-1185">Reference proteome</keyword>
<reference evidence="1" key="1">
    <citation type="submission" date="2023-04" db="EMBL/GenBank/DDBJ databases">
        <title>Ambrosiozyma monospora NBRC 10751.</title>
        <authorList>
            <person name="Ichikawa N."/>
            <person name="Sato H."/>
            <person name="Tonouchi N."/>
        </authorList>
    </citation>
    <scope>NUCLEOTIDE SEQUENCE</scope>
    <source>
        <strain evidence="1">NBRC 10751</strain>
    </source>
</reference>